<proteinExistence type="predicted"/>
<dbReference type="Gene3D" id="3.40.630.30">
    <property type="match status" value="1"/>
</dbReference>
<gene>
    <name evidence="2" type="ORF">N5P18_07790</name>
</gene>
<dbReference type="EMBL" id="CP104874">
    <property type="protein sequence ID" value="WWF06759.1"/>
    <property type="molecule type" value="Genomic_DNA"/>
</dbReference>
<dbReference type="InterPro" id="IPR016181">
    <property type="entry name" value="Acyl_CoA_acyltransferase"/>
</dbReference>
<keyword evidence="3" id="KW-1185">Reference proteome</keyword>
<dbReference type="InterPro" id="IPR051531">
    <property type="entry name" value="N-acetyltransferase"/>
</dbReference>
<dbReference type="PANTHER" id="PTHR43792">
    <property type="entry name" value="GNAT FAMILY, PUTATIVE (AFU_ORTHOLOGUE AFUA_3G00765)-RELATED-RELATED"/>
    <property type="match status" value="1"/>
</dbReference>
<protein>
    <submittedName>
        <fullName evidence="2">GNAT family N-acetyltransferase</fullName>
    </submittedName>
</protein>
<dbReference type="SUPFAM" id="SSF55729">
    <property type="entry name" value="Acyl-CoA N-acyltransferases (Nat)"/>
    <property type="match status" value="1"/>
</dbReference>
<feature type="domain" description="N-acetyltransferase" evidence="1">
    <location>
        <begin position="12"/>
        <end position="170"/>
    </location>
</feature>
<organism evidence="2 3">
    <name type="scientific">Janibacter terrae</name>
    <dbReference type="NCBI Taxonomy" id="103817"/>
    <lineage>
        <taxon>Bacteria</taxon>
        <taxon>Bacillati</taxon>
        <taxon>Actinomycetota</taxon>
        <taxon>Actinomycetes</taxon>
        <taxon>Micrococcales</taxon>
        <taxon>Intrasporangiaceae</taxon>
        <taxon>Janibacter</taxon>
    </lineage>
</organism>
<evidence type="ECO:0000313" key="2">
    <source>
        <dbReference type="EMBL" id="WWF06759.1"/>
    </source>
</evidence>
<dbReference type="InterPro" id="IPR000182">
    <property type="entry name" value="GNAT_dom"/>
</dbReference>
<reference evidence="2 3" key="1">
    <citation type="submission" date="2022-09" db="EMBL/GenBank/DDBJ databases">
        <title>Complete genome sequence of Janibacter terrae strain COS04-44, PCL-degrading bacteria isolated from oil spilled coast.</title>
        <authorList>
            <person name="Park H."/>
            <person name="Kim J.Y."/>
            <person name="An S.H."/>
            <person name="Lee C.M."/>
            <person name="Weon H.-Y."/>
        </authorList>
    </citation>
    <scope>NUCLEOTIDE SEQUENCE [LARGE SCALE GENOMIC DNA]</scope>
    <source>
        <strain evidence="2 3">COS04-44</strain>
    </source>
</reference>
<name>A0ABZ2FIX7_9MICO</name>
<dbReference type="Pfam" id="PF13302">
    <property type="entry name" value="Acetyltransf_3"/>
    <property type="match status" value="1"/>
</dbReference>
<dbReference type="Proteomes" id="UP001381003">
    <property type="component" value="Chromosome"/>
</dbReference>
<dbReference type="PANTHER" id="PTHR43792:SF1">
    <property type="entry name" value="N-ACETYLTRANSFERASE DOMAIN-CONTAINING PROTEIN"/>
    <property type="match status" value="1"/>
</dbReference>
<evidence type="ECO:0000259" key="1">
    <source>
        <dbReference type="PROSITE" id="PS51186"/>
    </source>
</evidence>
<dbReference type="PROSITE" id="PS51186">
    <property type="entry name" value="GNAT"/>
    <property type="match status" value="1"/>
</dbReference>
<dbReference type="RefSeq" id="WP_068328112.1">
    <property type="nucleotide sequence ID" value="NZ_CP104874.1"/>
</dbReference>
<accession>A0ABZ2FIX7</accession>
<evidence type="ECO:0000313" key="3">
    <source>
        <dbReference type="Proteomes" id="UP001381003"/>
    </source>
</evidence>
<sequence>MGDLQHVRTERLRLDIPTIEDLSNLHAIYSDPRTWAHSPEDLQTHERTTFVMLAGWLHGWERDGLGPWIVRSLDDGTFLGNAGCWLRPGGWWNLGYAIAPDSRRAGLATEACAPALTAAREVRPDGPVLARLLEHNTASRRVAERLGMTLVHRGPAEGAPDAVRLVYADREVTSEELAARLG</sequence>